<organism evidence="1">
    <name type="scientific">viral metagenome</name>
    <dbReference type="NCBI Taxonomy" id="1070528"/>
    <lineage>
        <taxon>unclassified sequences</taxon>
        <taxon>metagenomes</taxon>
        <taxon>organismal metagenomes</taxon>
    </lineage>
</organism>
<accession>A0A6C0JXZ6</accession>
<dbReference type="AlphaFoldDB" id="A0A6C0JXZ6"/>
<proteinExistence type="predicted"/>
<evidence type="ECO:0000313" key="1">
    <source>
        <dbReference type="EMBL" id="QHU08748.1"/>
    </source>
</evidence>
<sequence>MTEHFNSEAELRKVRREIVQLLKLQVDGEGGTIEVLDSGIGGYKVAKPLSMPSQSTRRPGYGINRTHLGKAMDAVMKCAAEEAKSNKLFLDELERLDKELKKREDW</sequence>
<dbReference type="EMBL" id="MN740698">
    <property type="protein sequence ID" value="QHU08748.1"/>
    <property type="molecule type" value="Genomic_DNA"/>
</dbReference>
<name>A0A6C0JXZ6_9ZZZZ</name>
<reference evidence="1" key="1">
    <citation type="journal article" date="2020" name="Nature">
        <title>Giant virus diversity and host interactions through global metagenomics.</title>
        <authorList>
            <person name="Schulz F."/>
            <person name="Roux S."/>
            <person name="Paez-Espino D."/>
            <person name="Jungbluth S."/>
            <person name="Walsh D.A."/>
            <person name="Denef V.J."/>
            <person name="McMahon K.D."/>
            <person name="Konstantinidis K.T."/>
            <person name="Eloe-Fadrosh E.A."/>
            <person name="Kyrpides N.C."/>
            <person name="Woyke T."/>
        </authorList>
    </citation>
    <scope>NUCLEOTIDE SEQUENCE</scope>
    <source>
        <strain evidence="1">GVMAG-S-1063924-116</strain>
    </source>
</reference>
<protein>
    <submittedName>
        <fullName evidence="1">Uncharacterized protein</fullName>
    </submittedName>
</protein>